<keyword evidence="1" id="KW-0229">DNA integration</keyword>
<dbReference type="SUPFAM" id="SSF56349">
    <property type="entry name" value="DNA breaking-rejoining enzymes"/>
    <property type="match status" value="1"/>
</dbReference>
<dbReference type="GO" id="GO:0003677">
    <property type="term" value="F:DNA binding"/>
    <property type="evidence" value="ECO:0007669"/>
    <property type="project" value="UniProtKB-UniRule"/>
</dbReference>
<proteinExistence type="predicted"/>
<reference evidence="7" key="1">
    <citation type="submission" date="2020-12" db="EMBL/GenBank/DDBJ databases">
        <title>The genome sequence of Inhella sp. 4Y17.</title>
        <authorList>
            <person name="Liu Y."/>
        </authorList>
    </citation>
    <scope>NUCLEOTIDE SEQUENCE</scope>
    <source>
        <strain evidence="7">4Y10</strain>
    </source>
</reference>
<name>A0A931NDQ5_9BURK</name>
<dbReference type="InterPro" id="IPR013762">
    <property type="entry name" value="Integrase-like_cat_sf"/>
</dbReference>
<dbReference type="PROSITE" id="PS51900">
    <property type="entry name" value="CB"/>
    <property type="match status" value="1"/>
</dbReference>
<dbReference type="RefSeq" id="WP_198100491.1">
    <property type="nucleotide sequence ID" value="NZ_JAEDAL010000003.1"/>
</dbReference>
<evidence type="ECO:0000313" key="8">
    <source>
        <dbReference type="Proteomes" id="UP000620139"/>
    </source>
</evidence>
<keyword evidence="2 4" id="KW-0238">DNA-binding</keyword>
<keyword evidence="3" id="KW-0233">DNA recombination</keyword>
<dbReference type="GO" id="GO:0015074">
    <property type="term" value="P:DNA integration"/>
    <property type="evidence" value="ECO:0007669"/>
    <property type="project" value="UniProtKB-KW"/>
</dbReference>
<dbReference type="GO" id="GO:0006310">
    <property type="term" value="P:DNA recombination"/>
    <property type="evidence" value="ECO:0007669"/>
    <property type="project" value="UniProtKB-KW"/>
</dbReference>
<dbReference type="Pfam" id="PF00589">
    <property type="entry name" value="Phage_integrase"/>
    <property type="match status" value="1"/>
</dbReference>
<evidence type="ECO:0000256" key="3">
    <source>
        <dbReference type="ARBA" id="ARBA00023172"/>
    </source>
</evidence>
<dbReference type="InterPro" id="IPR050090">
    <property type="entry name" value="Tyrosine_recombinase_XerCD"/>
</dbReference>
<evidence type="ECO:0000256" key="1">
    <source>
        <dbReference type="ARBA" id="ARBA00022908"/>
    </source>
</evidence>
<dbReference type="PROSITE" id="PS51898">
    <property type="entry name" value="TYR_RECOMBINASE"/>
    <property type="match status" value="1"/>
</dbReference>
<evidence type="ECO:0000259" key="6">
    <source>
        <dbReference type="PROSITE" id="PS51900"/>
    </source>
</evidence>
<dbReference type="Proteomes" id="UP000620139">
    <property type="component" value="Unassembled WGS sequence"/>
</dbReference>
<evidence type="ECO:0000256" key="2">
    <source>
        <dbReference type="ARBA" id="ARBA00023125"/>
    </source>
</evidence>
<dbReference type="Gene3D" id="1.10.443.10">
    <property type="entry name" value="Intergrase catalytic core"/>
    <property type="match status" value="1"/>
</dbReference>
<dbReference type="InterPro" id="IPR010998">
    <property type="entry name" value="Integrase_recombinase_N"/>
</dbReference>
<evidence type="ECO:0000256" key="4">
    <source>
        <dbReference type="PROSITE-ProRule" id="PRU01248"/>
    </source>
</evidence>
<dbReference type="InterPro" id="IPR011010">
    <property type="entry name" value="DNA_brk_join_enz"/>
</dbReference>
<gene>
    <name evidence="7" type="ORF">I7X43_08410</name>
</gene>
<feature type="domain" description="Core-binding (CB)" evidence="6">
    <location>
        <begin position="96"/>
        <end position="195"/>
    </location>
</feature>
<sequence>MAIRLDKVSDREKLKPRNAPYWQRLDRGCMLGFRKLTAQSTGTWMARYSDAESGERPKKSLGEFGELLPNDRYSAAKKAAEAWFEHKGRGGTSETITVKAACEAYVAHVRSEKGERQAADLSARLTRWVLSSKLAALPLSKLTEAKVKAWRAALAAAPVVVNPYAASEQQESRARAPSSVNRDMSALRALLNHALDARFVTSDAAWRVALRSIKRADGRRTLYLDREQRRRLVEAAPSDVAPLLRALALVPLRPGALGALTVASLDSRLGVLTVGHDKAGQDRRIKLPEATADFFRAQARNKLPAAPLFARADGKPWSKDGWKGPIKAAAAAAGLPPETVAYTLRHSAITDLVTGGLDLLTVAQLAGTSVAMIERHYGHLRADHAAQALERLAL</sequence>
<dbReference type="PANTHER" id="PTHR30349">
    <property type="entry name" value="PHAGE INTEGRASE-RELATED"/>
    <property type="match status" value="1"/>
</dbReference>
<dbReference type="PANTHER" id="PTHR30349:SF88">
    <property type="entry name" value="BLL1584 PROTEIN"/>
    <property type="match status" value="1"/>
</dbReference>
<accession>A0A931NDQ5</accession>
<feature type="domain" description="Tyr recombinase" evidence="5">
    <location>
        <begin position="219"/>
        <end position="390"/>
    </location>
</feature>
<protein>
    <submittedName>
        <fullName evidence="7">Tyrosine-type recombinase/integrase</fullName>
    </submittedName>
</protein>
<evidence type="ECO:0000313" key="7">
    <source>
        <dbReference type="EMBL" id="MBH9552874.1"/>
    </source>
</evidence>
<organism evidence="7 8">
    <name type="scientific">Inhella gelatinilytica</name>
    <dbReference type="NCBI Taxonomy" id="2795030"/>
    <lineage>
        <taxon>Bacteria</taxon>
        <taxon>Pseudomonadati</taxon>
        <taxon>Pseudomonadota</taxon>
        <taxon>Betaproteobacteria</taxon>
        <taxon>Burkholderiales</taxon>
        <taxon>Sphaerotilaceae</taxon>
        <taxon>Inhella</taxon>
    </lineage>
</organism>
<keyword evidence="8" id="KW-1185">Reference proteome</keyword>
<dbReference type="InterPro" id="IPR002104">
    <property type="entry name" value="Integrase_catalytic"/>
</dbReference>
<dbReference type="Gene3D" id="1.10.150.130">
    <property type="match status" value="1"/>
</dbReference>
<dbReference type="EMBL" id="JAEDAL010000003">
    <property type="protein sequence ID" value="MBH9552874.1"/>
    <property type="molecule type" value="Genomic_DNA"/>
</dbReference>
<evidence type="ECO:0000259" key="5">
    <source>
        <dbReference type="PROSITE" id="PS51898"/>
    </source>
</evidence>
<dbReference type="AlphaFoldDB" id="A0A931NDQ5"/>
<dbReference type="InterPro" id="IPR044068">
    <property type="entry name" value="CB"/>
</dbReference>
<comment type="caution">
    <text evidence="7">The sequence shown here is derived from an EMBL/GenBank/DDBJ whole genome shotgun (WGS) entry which is preliminary data.</text>
</comment>